<protein>
    <submittedName>
        <fullName evidence="2">Nuclease-like protein</fullName>
    </submittedName>
</protein>
<feature type="domain" description="NERD" evidence="1">
    <location>
        <begin position="33"/>
        <end position="140"/>
    </location>
</feature>
<keyword evidence="3" id="KW-1185">Reference proteome</keyword>
<dbReference type="PROSITE" id="PS50965">
    <property type="entry name" value="NERD"/>
    <property type="match status" value="1"/>
</dbReference>
<reference evidence="2 3" key="1">
    <citation type="submission" date="2018-11" db="EMBL/GenBank/DDBJ databases">
        <title>Genomic Encyclopedia of Type Strains, Phase IV (KMG-IV): sequencing the most valuable type-strain genomes for metagenomic binning, comparative biology and taxonomic classification.</title>
        <authorList>
            <person name="Goeker M."/>
        </authorList>
    </citation>
    <scope>NUCLEOTIDE SEQUENCE [LARGE SCALE GENOMIC DNA]</scope>
    <source>
        <strain evidence="2 3">DSM 29158</strain>
    </source>
</reference>
<dbReference type="Pfam" id="PF08378">
    <property type="entry name" value="NERD"/>
    <property type="match status" value="1"/>
</dbReference>
<organism evidence="2 3">
    <name type="scientific">Abyssicoccus albus</name>
    <dbReference type="NCBI Taxonomy" id="1817405"/>
    <lineage>
        <taxon>Bacteria</taxon>
        <taxon>Bacillati</taxon>
        <taxon>Bacillota</taxon>
        <taxon>Bacilli</taxon>
        <taxon>Bacillales</taxon>
        <taxon>Abyssicoccaceae</taxon>
    </lineage>
</organism>
<dbReference type="InterPro" id="IPR011528">
    <property type="entry name" value="NERD"/>
</dbReference>
<dbReference type="AlphaFoldDB" id="A0A3N5BGW2"/>
<evidence type="ECO:0000313" key="3">
    <source>
        <dbReference type="Proteomes" id="UP000277108"/>
    </source>
</evidence>
<sequence>MREASLLLQQLYALQGRALLPTQLQSEFGRLRFGFQGELIVDEWVDSVDCLKAEDLYIQCKSEMVQLDKVIFIGNHVIVIDAKNFSGNYYVDGSLLVGPRSTIENPIRSRYRTEKILKSILPKVNVVVAIAFVNKKFNLNDPIESEYVYFHHERMKLIKDLTRIDRDMQLEERNYNQLLSYVVSGDRFQSLYDARYFDVNKGLMCDCRAFVPIEIKERQKYVQCFGCGKRHILRELVKRNIDEWMSIYSRPISFREAVDWCEPAKKSTVHRVLNENYNKTGSRRKHMYECKDFSKLKYIKTKIN</sequence>
<dbReference type="RefSeq" id="WP_123808085.1">
    <property type="nucleotide sequence ID" value="NZ_RKRK01000003.1"/>
</dbReference>
<dbReference type="EMBL" id="RKRK01000003">
    <property type="protein sequence ID" value="RPF56783.1"/>
    <property type="molecule type" value="Genomic_DNA"/>
</dbReference>
<accession>A0A3N5BGW2</accession>
<dbReference type="Proteomes" id="UP000277108">
    <property type="component" value="Unassembled WGS sequence"/>
</dbReference>
<evidence type="ECO:0000259" key="1">
    <source>
        <dbReference type="PROSITE" id="PS50965"/>
    </source>
</evidence>
<gene>
    <name evidence="2" type="ORF">EDD62_1444</name>
</gene>
<comment type="caution">
    <text evidence="2">The sequence shown here is derived from an EMBL/GenBank/DDBJ whole genome shotgun (WGS) entry which is preliminary data.</text>
</comment>
<dbReference type="OrthoDB" id="2387294at2"/>
<proteinExistence type="predicted"/>
<name>A0A3N5BGW2_9BACL</name>
<evidence type="ECO:0000313" key="2">
    <source>
        <dbReference type="EMBL" id="RPF56783.1"/>
    </source>
</evidence>